<evidence type="ECO:0000256" key="1">
    <source>
        <dbReference type="SAM" id="Phobius"/>
    </source>
</evidence>
<dbReference type="Proteomes" id="UP000198824">
    <property type="component" value="Unassembled WGS sequence"/>
</dbReference>
<keyword evidence="3" id="KW-1185">Reference proteome</keyword>
<protein>
    <submittedName>
        <fullName evidence="2">Uncharacterized protein</fullName>
    </submittedName>
</protein>
<dbReference type="RefSeq" id="WP_165611301.1">
    <property type="nucleotide sequence ID" value="NZ_FOZG01000002.1"/>
</dbReference>
<proteinExistence type="predicted"/>
<keyword evidence="1" id="KW-0812">Transmembrane</keyword>
<dbReference type="EMBL" id="FOZG01000002">
    <property type="protein sequence ID" value="SFS01040.1"/>
    <property type="molecule type" value="Genomic_DNA"/>
</dbReference>
<keyword evidence="1" id="KW-0472">Membrane</keyword>
<name>A0A1I6LCS2_9SPHN</name>
<sequence length="46" mass="4912">MRYEEPEQSNDKLPKPARFAVIAGLSLLLWGSALSVALLVSGQAIA</sequence>
<reference evidence="2 3" key="1">
    <citation type="submission" date="2016-10" db="EMBL/GenBank/DDBJ databases">
        <authorList>
            <person name="de Groot N.N."/>
        </authorList>
    </citation>
    <scope>NUCLEOTIDE SEQUENCE [LARGE SCALE GENOMIC DNA]</scope>
    <source>
        <strain evidence="2 3">S5-249</strain>
    </source>
</reference>
<evidence type="ECO:0000313" key="3">
    <source>
        <dbReference type="Proteomes" id="UP000198824"/>
    </source>
</evidence>
<accession>A0A1I6LCS2</accession>
<dbReference type="AlphaFoldDB" id="A0A1I6LCS2"/>
<gene>
    <name evidence="2" type="ORF">SAMN05192580_2562</name>
</gene>
<organism evidence="2 3">
    <name type="scientific">Sphingomonas jatrophae</name>
    <dbReference type="NCBI Taxonomy" id="1166337"/>
    <lineage>
        <taxon>Bacteria</taxon>
        <taxon>Pseudomonadati</taxon>
        <taxon>Pseudomonadota</taxon>
        <taxon>Alphaproteobacteria</taxon>
        <taxon>Sphingomonadales</taxon>
        <taxon>Sphingomonadaceae</taxon>
        <taxon>Sphingomonas</taxon>
    </lineage>
</organism>
<evidence type="ECO:0000313" key="2">
    <source>
        <dbReference type="EMBL" id="SFS01040.1"/>
    </source>
</evidence>
<keyword evidence="1" id="KW-1133">Transmembrane helix</keyword>
<feature type="transmembrane region" description="Helical" evidence="1">
    <location>
        <begin position="20"/>
        <end position="40"/>
    </location>
</feature>